<reference evidence="4" key="1">
    <citation type="submission" date="2024-03" db="EMBL/GenBank/DDBJ databases">
        <title>WGS assembly of Saponaria officinalis var. Norfolk2.</title>
        <authorList>
            <person name="Jenkins J."/>
            <person name="Shu S."/>
            <person name="Grimwood J."/>
            <person name="Barry K."/>
            <person name="Goodstein D."/>
            <person name="Schmutz J."/>
            <person name="Leebens-Mack J."/>
            <person name="Osbourn A."/>
        </authorList>
    </citation>
    <scope>NUCLEOTIDE SEQUENCE [LARGE SCALE GENOMIC DNA]</scope>
    <source>
        <strain evidence="4">JIC</strain>
    </source>
</reference>
<dbReference type="Gene3D" id="3.30.460.10">
    <property type="entry name" value="Beta Polymerase, domain 2"/>
    <property type="match status" value="1"/>
</dbReference>
<name>A0AAW1I264_SAPOF</name>
<dbReference type="Gene3D" id="1.10.1410.10">
    <property type="match status" value="1"/>
</dbReference>
<evidence type="ECO:0000313" key="4">
    <source>
        <dbReference type="EMBL" id="KAK9682683.1"/>
    </source>
</evidence>
<evidence type="ECO:0000256" key="1">
    <source>
        <dbReference type="SAM" id="MobiDB-lite"/>
    </source>
</evidence>
<feature type="region of interest" description="Disordered" evidence="1">
    <location>
        <begin position="623"/>
        <end position="674"/>
    </location>
</feature>
<feature type="domain" description="PAP/OAS1 substrate-binding-related" evidence="3">
    <location>
        <begin position="190"/>
        <end position="380"/>
    </location>
</feature>
<feature type="region of interest" description="Disordered" evidence="1">
    <location>
        <begin position="708"/>
        <end position="728"/>
    </location>
</feature>
<dbReference type="InterPro" id="IPR043519">
    <property type="entry name" value="NT_sf"/>
</dbReference>
<comment type="caution">
    <text evidence="4">The sequence shown here is derived from an EMBL/GenBank/DDBJ whole genome shotgun (WGS) entry which is preliminary data.</text>
</comment>
<evidence type="ECO:0000259" key="3">
    <source>
        <dbReference type="Pfam" id="PF26180"/>
    </source>
</evidence>
<feature type="compositionally biased region" description="Polar residues" evidence="1">
    <location>
        <begin position="655"/>
        <end position="671"/>
    </location>
</feature>
<dbReference type="SUPFAM" id="SSF81631">
    <property type="entry name" value="PAP/OAS1 substrate-binding domain"/>
    <property type="match status" value="1"/>
</dbReference>
<feature type="region of interest" description="Disordered" evidence="1">
    <location>
        <begin position="569"/>
        <end position="588"/>
    </location>
</feature>
<dbReference type="InterPro" id="IPR058920">
    <property type="entry name" value="PAP-OAS1-bd-rel"/>
</dbReference>
<gene>
    <name evidence="4" type="ORF">RND81_10G089100</name>
</gene>
<feature type="domain" description="Poly(A) RNA polymerase mitochondrial-like central palm" evidence="2">
    <location>
        <begin position="56"/>
        <end position="178"/>
    </location>
</feature>
<dbReference type="Pfam" id="PF26180">
    <property type="entry name" value="PAP-OAS1"/>
    <property type="match status" value="1"/>
</dbReference>
<protein>
    <submittedName>
        <fullName evidence="4">Uncharacterized protein</fullName>
    </submittedName>
</protein>
<sequence>MLSSWDKVRSFLETMDVRDVHSPYPFSSTFSSSSSNSDSVGHPSFVGTRSWLVGDETIKQILSVIQPTMDSENRRKEIIEFLQQLIGGALGIKVFVCGSVPLKTYLPHGDVDLTAVSNFGSSQELAADICGLLEYEKQNGAALPVRDVFSVPAQVRVVKCTVGNIAVDISFNQTAGLCALYFLDQVDQFVGKDHLFKLSIILIKAWCYYESRLLGSFYGLISTYGLEIMVLHVINLFHSSLHCPLAVLHKFLEYYSTFDWTLYCVAINGLVLLSSLPKIEVLSSNCDGLLLTEDFLRCTRDPLLPSTGVVGTKNSVFPVKFLNILDPLKDDNNLGRSVNKGNFFRIRSALSYGAEKLREVLMLPPEKIGGGLEKFFKTTLERNGQGKRADVLFPVPVYGSESLKNVNTDLLTGIHYGMWFNEYDYPVRPAMPTPGQMWYNGWGDMSQNIPCEQFAYCYAEESQPFDGPRVIVNHPVVENLRMRGMVSSFDNPGFAWQNNPRTICGNNAGSFEENWNSRGTASSVDYRGGPQINDDTSVEGMWKSREFYPFIPSYDRPMQEVPIFEDNGKEHEKKKEEESGNLASQSGALIGSNIASDVGESSSLAKYSMDEFPVLPASKPIPIRPSPLACAQGDQVKETSESSDSTEFGSCKLASPTSLSLSEAGKQSDSDGSIFLDALSEPTDAVVIPKDKSPSESQEKMVVPVPALQLTDESEFPPLSRPERPVITLSKKEFPPLRACLRSQKRSKGRR</sequence>
<organism evidence="4 5">
    <name type="scientific">Saponaria officinalis</name>
    <name type="common">Common soapwort</name>
    <name type="synonym">Lychnis saponaria</name>
    <dbReference type="NCBI Taxonomy" id="3572"/>
    <lineage>
        <taxon>Eukaryota</taxon>
        <taxon>Viridiplantae</taxon>
        <taxon>Streptophyta</taxon>
        <taxon>Embryophyta</taxon>
        <taxon>Tracheophyta</taxon>
        <taxon>Spermatophyta</taxon>
        <taxon>Magnoliopsida</taxon>
        <taxon>eudicotyledons</taxon>
        <taxon>Gunneridae</taxon>
        <taxon>Pentapetalae</taxon>
        <taxon>Caryophyllales</taxon>
        <taxon>Caryophyllaceae</taxon>
        <taxon>Caryophylleae</taxon>
        <taxon>Saponaria</taxon>
    </lineage>
</organism>
<proteinExistence type="predicted"/>
<evidence type="ECO:0000313" key="5">
    <source>
        <dbReference type="Proteomes" id="UP001443914"/>
    </source>
</evidence>
<dbReference type="Proteomes" id="UP001443914">
    <property type="component" value="Unassembled WGS sequence"/>
</dbReference>
<dbReference type="SUPFAM" id="SSF81301">
    <property type="entry name" value="Nucleotidyltransferase"/>
    <property type="match status" value="1"/>
</dbReference>
<dbReference type="PANTHER" id="PTHR45979">
    <property type="entry name" value="PAP/OAS1 SUBSTRATE-BINDING DOMAIN SUPERFAMILY"/>
    <property type="match status" value="1"/>
</dbReference>
<evidence type="ECO:0000259" key="2">
    <source>
        <dbReference type="Pfam" id="PF22600"/>
    </source>
</evidence>
<dbReference type="InterPro" id="IPR058921">
    <property type="entry name" value="PAP/OAS1-rel"/>
</dbReference>
<dbReference type="EMBL" id="JBDFQZ010000010">
    <property type="protein sequence ID" value="KAK9682683.1"/>
    <property type="molecule type" value="Genomic_DNA"/>
</dbReference>
<feature type="compositionally biased region" description="Basic and acidic residues" evidence="1">
    <location>
        <begin position="569"/>
        <end position="578"/>
    </location>
</feature>
<dbReference type="InterPro" id="IPR054708">
    <property type="entry name" value="MTPAP-like_central"/>
</dbReference>
<dbReference type="Pfam" id="PF22600">
    <property type="entry name" value="MTPAP-like_central"/>
    <property type="match status" value="1"/>
</dbReference>
<dbReference type="PANTHER" id="PTHR45979:SF30">
    <property type="entry name" value="NUCLEOTIDYLTRANSFERASE"/>
    <property type="match status" value="1"/>
</dbReference>
<keyword evidence="5" id="KW-1185">Reference proteome</keyword>
<accession>A0AAW1I264</accession>
<dbReference type="AlphaFoldDB" id="A0AAW1I264"/>